<comment type="caution">
    <text evidence="2">The sequence shown here is derived from an EMBL/GenBank/DDBJ whole genome shotgun (WGS) entry which is preliminary data.</text>
</comment>
<dbReference type="InterPro" id="IPR023376">
    <property type="entry name" value="YqcC-like_dom"/>
</dbReference>
<evidence type="ECO:0000259" key="1">
    <source>
        <dbReference type="Pfam" id="PF04287"/>
    </source>
</evidence>
<dbReference type="Proteomes" id="UP000245909">
    <property type="component" value="Unassembled WGS sequence"/>
</dbReference>
<dbReference type="PIRSF" id="PIRSF006257">
    <property type="entry name" value="UCP006257"/>
    <property type="match status" value="1"/>
</dbReference>
<dbReference type="GO" id="GO:0044010">
    <property type="term" value="P:single-species biofilm formation"/>
    <property type="evidence" value="ECO:0007669"/>
    <property type="project" value="TreeGrafter"/>
</dbReference>
<reference evidence="2 3" key="1">
    <citation type="submission" date="2018-05" db="EMBL/GenBank/DDBJ databases">
        <title>Genomic Encyclopedia of Type Strains, Phase IV (KMG-IV): sequencing the most valuable type-strain genomes for metagenomic binning, comparative biology and taxonomic classification.</title>
        <authorList>
            <person name="Goeker M."/>
        </authorList>
    </citation>
    <scope>NUCLEOTIDE SEQUENCE [LARGE SCALE GENOMIC DNA]</scope>
    <source>
        <strain evidence="2 3">DSM 22999</strain>
    </source>
</reference>
<dbReference type="Pfam" id="PF04287">
    <property type="entry name" value="DUF446"/>
    <property type="match status" value="1"/>
</dbReference>
<evidence type="ECO:0000313" key="2">
    <source>
        <dbReference type="EMBL" id="PVX33473.1"/>
    </source>
</evidence>
<feature type="domain" description="YqcC-like" evidence="1">
    <location>
        <begin position="7"/>
        <end position="102"/>
    </location>
</feature>
<dbReference type="SUPFAM" id="SSF158452">
    <property type="entry name" value="YqcC-like"/>
    <property type="match status" value="1"/>
</dbReference>
<organism evidence="2 3">
    <name type="scientific">Alitibacter langaaensis DSM 22999</name>
    <dbReference type="NCBI Taxonomy" id="1122935"/>
    <lineage>
        <taxon>Bacteria</taxon>
        <taxon>Pseudomonadati</taxon>
        <taxon>Pseudomonadota</taxon>
        <taxon>Gammaproteobacteria</taxon>
        <taxon>Pasteurellales</taxon>
        <taxon>Pasteurellaceae</taxon>
        <taxon>Alitibacter</taxon>
    </lineage>
</organism>
<keyword evidence="3" id="KW-1185">Reference proteome</keyword>
<dbReference type="AlphaFoldDB" id="A0A2U0SQ41"/>
<name>A0A2U0SQ41_9PAST</name>
<dbReference type="EMBL" id="QENU01000008">
    <property type="protein sequence ID" value="PVX33473.1"/>
    <property type="molecule type" value="Genomic_DNA"/>
</dbReference>
<sequence length="106" mass="12389">MPIRHKTRQHLTALQAVMNELDLWQIEAPSEEAFASQEPFAIDTMSPTEWLQWVFIPRMHALCESQLPLPSQIAISPYIEEALKEQERLTDLLRPIIEIEQLLQKQ</sequence>
<evidence type="ECO:0000313" key="3">
    <source>
        <dbReference type="Proteomes" id="UP000245909"/>
    </source>
</evidence>
<proteinExistence type="predicted"/>
<dbReference type="PANTHER" id="PTHR39586:SF1">
    <property type="entry name" value="CYTOPLASMIC PROTEIN"/>
    <property type="match status" value="1"/>
</dbReference>
<dbReference type="InterPro" id="IPR036814">
    <property type="entry name" value="YqcC-like_sf"/>
</dbReference>
<dbReference type="RefSeq" id="WP_423802750.1">
    <property type="nucleotide sequence ID" value="NZ_QENU01000008.1"/>
</dbReference>
<protein>
    <submittedName>
        <fullName evidence="2">Uncharacterized protein YqcC (DUF446 family)</fullName>
    </submittedName>
</protein>
<accession>A0A2U0SQ41</accession>
<gene>
    <name evidence="2" type="ORF">C8D76_10858</name>
</gene>
<dbReference type="Gene3D" id="1.20.1440.40">
    <property type="entry name" value="YqcC-like"/>
    <property type="match status" value="1"/>
</dbReference>
<dbReference type="PANTHER" id="PTHR39586">
    <property type="entry name" value="CYTOPLASMIC PROTEIN-RELATED"/>
    <property type="match status" value="1"/>
</dbReference>
<dbReference type="InterPro" id="IPR007384">
    <property type="entry name" value="UCP006257"/>
</dbReference>